<evidence type="ECO:0000313" key="1">
    <source>
        <dbReference type="EMBL" id="EEX73003.1"/>
    </source>
</evidence>
<dbReference type="Proteomes" id="UP000003460">
    <property type="component" value="Unassembled WGS sequence"/>
</dbReference>
<name>C9LD99_9BACT</name>
<keyword evidence="2" id="KW-1185">Reference proteome</keyword>
<sequence>MECAQLAFPLFAPGKLSFGDGKPSFLPAKLSFAPGKRNNKALCAPINKWPLRTIALLSAILQ</sequence>
<accession>C9LD99</accession>
<gene>
    <name evidence="1" type="ORF">GCWU000325_00168</name>
</gene>
<protein>
    <submittedName>
        <fullName evidence="1">Uncharacterized protein</fullName>
    </submittedName>
</protein>
<dbReference type="STRING" id="626522.GCWU000325_00168"/>
<organism evidence="1 2">
    <name type="scientific">Alloprevotella tannerae ATCC 51259</name>
    <dbReference type="NCBI Taxonomy" id="626522"/>
    <lineage>
        <taxon>Bacteria</taxon>
        <taxon>Pseudomonadati</taxon>
        <taxon>Bacteroidota</taxon>
        <taxon>Bacteroidia</taxon>
        <taxon>Bacteroidales</taxon>
        <taxon>Prevotellaceae</taxon>
        <taxon>Alloprevotella</taxon>
    </lineage>
</organism>
<proteinExistence type="predicted"/>
<dbReference type="EMBL" id="ACIJ02000002">
    <property type="protein sequence ID" value="EEX73003.1"/>
    <property type="molecule type" value="Genomic_DNA"/>
</dbReference>
<dbReference type="AlphaFoldDB" id="C9LD99"/>
<comment type="caution">
    <text evidence="1">The sequence shown here is derived from an EMBL/GenBank/DDBJ whole genome shotgun (WGS) entry which is preliminary data.</text>
</comment>
<dbReference type="HOGENOM" id="CLU_2900497_0_0_10"/>
<evidence type="ECO:0000313" key="2">
    <source>
        <dbReference type="Proteomes" id="UP000003460"/>
    </source>
</evidence>
<reference evidence="1" key="1">
    <citation type="submission" date="2009-09" db="EMBL/GenBank/DDBJ databases">
        <authorList>
            <person name="Weinstock G."/>
            <person name="Sodergren E."/>
            <person name="Clifton S."/>
            <person name="Fulton L."/>
            <person name="Fulton B."/>
            <person name="Courtney L."/>
            <person name="Fronick C."/>
            <person name="Harrison M."/>
            <person name="Strong C."/>
            <person name="Farmer C."/>
            <person name="Delahaunty K."/>
            <person name="Markovic C."/>
            <person name="Hall O."/>
            <person name="Minx P."/>
            <person name="Tomlinson C."/>
            <person name="Mitreva M."/>
            <person name="Nelson J."/>
            <person name="Hou S."/>
            <person name="Wollam A."/>
            <person name="Pepin K.H."/>
            <person name="Johnson M."/>
            <person name="Bhonagiri V."/>
            <person name="Nash W.E."/>
            <person name="Warren W."/>
            <person name="Chinwalla A."/>
            <person name="Mardis E.R."/>
            <person name="Wilson R.K."/>
        </authorList>
    </citation>
    <scope>NUCLEOTIDE SEQUENCE [LARGE SCALE GENOMIC DNA]</scope>
    <source>
        <strain evidence="1">ATCC 51259</strain>
    </source>
</reference>